<dbReference type="InterPro" id="IPR036366">
    <property type="entry name" value="PGBDSf"/>
</dbReference>
<dbReference type="GO" id="GO:0003677">
    <property type="term" value="F:DNA binding"/>
    <property type="evidence" value="ECO:0007669"/>
    <property type="project" value="InterPro"/>
</dbReference>
<reference evidence="3 6" key="2">
    <citation type="submission" date="2024-10" db="EMBL/GenBank/DDBJ databases">
        <title>Draft genome assembly of a novel steroid transforming actinomycete isolated from African clawed frog Xenopus laevis.</title>
        <authorList>
            <person name="Bragin E."/>
            <person name="Kollerov V."/>
            <person name="Donova M.V."/>
        </authorList>
    </citation>
    <scope>NUCLEOTIDE SEQUENCE [LARGE SCALE GENOMIC DNA]</scope>
    <source>
        <strain evidence="3 6">MTOC-St3</strain>
    </source>
</reference>
<dbReference type="Pfam" id="PF01471">
    <property type="entry name" value="PG_binding_1"/>
    <property type="match status" value="1"/>
</dbReference>
<dbReference type="InterPro" id="IPR001387">
    <property type="entry name" value="Cro/C1-type_HTH"/>
</dbReference>
<dbReference type="InterPro" id="IPR036365">
    <property type="entry name" value="PGBD-like_sf"/>
</dbReference>
<dbReference type="SMART" id="SM00530">
    <property type="entry name" value="HTH_XRE"/>
    <property type="match status" value="1"/>
</dbReference>
<dbReference type="SUPFAM" id="SSF47090">
    <property type="entry name" value="PGBD-like"/>
    <property type="match status" value="1"/>
</dbReference>
<keyword evidence="6" id="KW-1185">Reference proteome</keyword>
<name>A0AAX3ZPE1_STRRO</name>
<dbReference type="Proteomes" id="UP001231701">
    <property type="component" value="Chromosome"/>
</dbReference>
<dbReference type="SUPFAM" id="SSF47413">
    <property type="entry name" value="lambda repressor-like DNA-binding domains"/>
    <property type="match status" value="1"/>
</dbReference>
<dbReference type="AlphaFoldDB" id="A0AAX3ZPE1"/>
<protein>
    <submittedName>
        <fullName evidence="4">Peptidoglycan-binding protein</fullName>
    </submittedName>
</protein>
<organism evidence="4 5">
    <name type="scientific">Streptomyces rochei</name>
    <name type="common">Streptomyces parvullus</name>
    <dbReference type="NCBI Taxonomy" id="1928"/>
    <lineage>
        <taxon>Bacteria</taxon>
        <taxon>Bacillati</taxon>
        <taxon>Actinomycetota</taxon>
        <taxon>Actinomycetes</taxon>
        <taxon>Kitasatosporales</taxon>
        <taxon>Streptomycetaceae</taxon>
        <taxon>Streptomyces</taxon>
        <taxon>Streptomyces rochei group</taxon>
    </lineage>
</organism>
<dbReference type="Proteomes" id="UP001605990">
    <property type="component" value="Unassembled WGS sequence"/>
</dbReference>
<evidence type="ECO:0000259" key="2">
    <source>
        <dbReference type="SMART" id="SM00530"/>
    </source>
</evidence>
<feature type="region of interest" description="Disordered" evidence="1">
    <location>
        <begin position="87"/>
        <end position="128"/>
    </location>
</feature>
<reference evidence="4" key="1">
    <citation type="submission" date="2023-03" db="EMBL/GenBank/DDBJ databases">
        <title>Borrelidin-producing and root-colonizing Streptomyces rochei is a potent biopesticide for soil-borne oomycete-caused plant diseases.</title>
        <authorList>
            <person name="Zhou D."/>
            <person name="Wang X."/>
            <person name="Navarro-Munoz J.C."/>
            <person name="Li W."/>
            <person name="Li J."/>
            <person name="Jiu M."/>
            <person name="Deng S."/>
            <person name="Ye Y."/>
            <person name="Daly P."/>
            <person name="Wei L."/>
        </authorList>
    </citation>
    <scope>NUCLEOTIDE SEQUENCE</scope>
    <source>
        <strain evidence="4">JK1</strain>
    </source>
</reference>
<dbReference type="CDD" id="cd00093">
    <property type="entry name" value="HTH_XRE"/>
    <property type="match status" value="1"/>
</dbReference>
<sequence length="266" mass="27908">MAQWKELPDALDEPGRQFVAELRRLKSGSGLSLAALADRTSCSKSSWERYLNGSYLPPAVVVEELARLGGGDVDRALALRSLAEDSWSAGGGAGSAVTPDALPGPGDAESVGPADQDAAPAAPPRRPARHTALVAATVATLGTLAAATVFLVSRESSGAVNGDDRRGEKAAFVFEPGRTHACDIHREDGLLHAGHSDTRDALLQQISTSWDVVEAQCLLAHRGYSPGLVDGAYGAETEKAVKRFQEAAGLVTDGHMGPHTWEALRR</sequence>
<proteinExistence type="predicted"/>
<dbReference type="Pfam" id="PF13560">
    <property type="entry name" value="HTH_31"/>
    <property type="match status" value="1"/>
</dbReference>
<gene>
    <name evidence="3" type="ORF">ACGU38_15665</name>
    <name evidence="4" type="ORF">P7W03_25145</name>
</gene>
<dbReference type="InterPro" id="IPR010982">
    <property type="entry name" value="Lambda_DNA-bd_dom_sf"/>
</dbReference>
<dbReference type="EMBL" id="CP121271">
    <property type="protein sequence ID" value="WMC88675.1"/>
    <property type="molecule type" value="Genomic_DNA"/>
</dbReference>
<evidence type="ECO:0000313" key="6">
    <source>
        <dbReference type="Proteomes" id="UP001605990"/>
    </source>
</evidence>
<feature type="domain" description="HTH cro/C1-type" evidence="2">
    <location>
        <begin position="18"/>
        <end position="76"/>
    </location>
</feature>
<dbReference type="Gene3D" id="1.10.101.10">
    <property type="entry name" value="PGBD-like superfamily/PGBD"/>
    <property type="match status" value="1"/>
</dbReference>
<dbReference type="InterPro" id="IPR002477">
    <property type="entry name" value="Peptidoglycan-bd-like"/>
</dbReference>
<evidence type="ECO:0000313" key="4">
    <source>
        <dbReference type="EMBL" id="WMC88675.1"/>
    </source>
</evidence>
<evidence type="ECO:0000313" key="3">
    <source>
        <dbReference type="EMBL" id="MFG6296785.1"/>
    </source>
</evidence>
<evidence type="ECO:0000256" key="1">
    <source>
        <dbReference type="SAM" id="MobiDB-lite"/>
    </source>
</evidence>
<dbReference type="Gene3D" id="1.10.260.40">
    <property type="entry name" value="lambda repressor-like DNA-binding domains"/>
    <property type="match status" value="1"/>
</dbReference>
<accession>A0AAX3ZPE1</accession>
<dbReference type="RefSeq" id="WP_127439836.1">
    <property type="nucleotide sequence ID" value="NZ_CP121271.1"/>
</dbReference>
<dbReference type="GeneID" id="90945387"/>
<dbReference type="EMBL" id="JBIENY010000229">
    <property type="protein sequence ID" value="MFG6296785.1"/>
    <property type="molecule type" value="Genomic_DNA"/>
</dbReference>
<evidence type="ECO:0000313" key="5">
    <source>
        <dbReference type="Proteomes" id="UP001231701"/>
    </source>
</evidence>